<dbReference type="GO" id="GO:0005829">
    <property type="term" value="C:cytosol"/>
    <property type="evidence" value="ECO:0007669"/>
    <property type="project" value="TreeGrafter"/>
</dbReference>
<dbReference type="Gene3D" id="1.25.40.540">
    <property type="entry name" value="TAP42-like family"/>
    <property type="match status" value="1"/>
</dbReference>
<dbReference type="GO" id="GO:0051721">
    <property type="term" value="F:protein phosphatase 2A binding"/>
    <property type="evidence" value="ECO:0007669"/>
    <property type="project" value="TreeGrafter"/>
</dbReference>
<evidence type="ECO:0000313" key="2">
    <source>
        <dbReference type="EMBL" id="KAI1707393.1"/>
    </source>
</evidence>
<organism evidence="2 3">
    <name type="scientific">Ditylenchus destructor</name>
    <dbReference type="NCBI Taxonomy" id="166010"/>
    <lineage>
        <taxon>Eukaryota</taxon>
        <taxon>Metazoa</taxon>
        <taxon>Ecdysozoa</taxon>
        <taxon>Nematoda</taxon>
        <taxon>Chromadorea</taxon>
        <taxon>Rhabditida</taxon>
        <taxon>Tylenchina</taxon>
        <taxon>Tylenchomorpha</taxon>
        <taxon>Sphaerularioidea</taxon>
        <taxon>Anguinidae</taxon>
        <taxon>Anguininae</taxon>
        <taxon>Ditylenchus</taxon>
    </lineage>
</organism>
<protein>
    <submittedName>
        <fullName evidence="2">TAP42-like family domain-containing protein</fullName>
    </submittedName>
</protein>
<evidence type="ECO:0000313" key="3">
    <source>
        <dbReference type="Proteomes" id="UP001201812"/>
    </source>
</evidence>
<dbReference type="InterPro" id="IPR038511">
    <property type="entry name" value="TAP42/TAP46-like_sf"/>
</dbReference>
<proteinExistence type="predicted"/>
<dbReference type="Proteomes" id="UP001201812">
    <property type="component" value="Unassembled WGS sequence"/>
</dbReference>
<evidence type="ECO:0000256" key="1">
    <source>
        <dbReference type="SAM" id="MobiDB-lite"/>
    </source>
</evidence>
<feature type="compositionally biased region" description="Acidic residues" evidence="1">
    <location>
        <begin position="303"/>
        <end position="316"/>
    </location>
</feature>
<reference evidence="2" key="1">
    <citation type="submission" date="2022-01" db="EMBL/GenBank/DDBJ databases">
        <title>Genome Sequence Resource for Two Populations of Ditylenchus destructor, the Migratory Endoparasitic Phytonematode.</title>
        <authorList>
            <person name="Zhang H."/>
            <person name="Lin R."/>
            <person name="Xie B."/>
        </authorList>
    </citation>
    <scope>NUCLEOTIDE SEQUENCE</scope>
    <source>
        <strain evidence="2">BazhouSP</strain>
    </source>
</reference>
<comment type="caution">
    <text evidence="2">The sequence shown here is derived from an EMBL/GenBank/DDBJ whole genome shotgun (WGS) entry which is preliminary data.</text>
</comment>
<dbReference type="PANTHER" id="PTHR10933">
    <property type="entry name" value="IMMUNOGLOBULIN-BINDING PROTEIN 1"/>
    <property type="match status" value="1"/>
</dbReference>
<feature type="region of interest" description="Disordered" evidence="1">
    <location>
        <begin position="287"/>
        <end position="355"/>
    </location>
</feature>
<dbReference type="GO" id="GO:0009966">
    <property type="term" value="P:regulation of signal transduction"/>
    <property type="evidence" value="ECO:0007669"/>
    <property type="project" value="InterPro"/>
</dbReference>
<dbReference type="EMBL" id="JAKKPZ010000041">
    <property type="protein sequence ID" value="KAI1707393.1"/>
    <property type="molecule type" value="Genomic_DNA"/>
</dbReference>
<dbReference type="Pfam" id="PF04177">
    <property type="entry name" value="TAP42"/>
    <property type="match status" value="1"/>
</dbReference>
<accession>A0AAD4MY67</accession>
<gene>
    <name evidence="2" type="ORF">DdX_12490</name>
</gene>
<keyword evidence="3" id="KW-1185">Reference proteome</keyword>
<dbReference type="PANTHER" id="PTHR10933:SF9">
    <property type="entry name" value="IMMUNOGLOBULIN-BINDING PROTEIN 1"/>
    <property type="match status" value="1"/>
</dbReference>
<feature type="compositionally biased region" description="Basic and acidic residues" evidence="1">
    <location>
        <begin position="323"/>
        <end position="342"/>
    </location>
</feature>
<dbReference type="InterPro" id="IPR007304">
    <property type="entry name" value="TAP46-like"/>
</dbReference>
<name>A0AAD4MY67_9BILA</name>
<dbReference type="GO" id="GO:0035303">
    <property type="term" value="P:regulation of dephosphorylation"/>
    <property type="evidence" value="ECO:0007669"/>
    <property type="project" value="TreeGrafter"/>
</dbReference>
<sequence length="355" mass="40745">MASTSEEESVTEDGLSTTFRACESIIEDALKDNLGVSTSASRNEKLKQCIEKLQNMAKLINRMALFSPNEQVEEFPTSSLPYLLIPAYLAYAIQELNVELEKRATYLNAAKIHYRQFLENMLTYAVISFKLPWLDSGESEEQGTSTVASTHRIEQAVQDRQKKINQHNQFKVLEEAVEKLKIAQRRNDDESTQRGIYFALLRLWALRAMSELDKIEEEIKIMEYMQSMRSQGGAPAPTQTSAKNSTDSLKTFTIVKTEEQKKVFGLGYPSIPTVTVDEWFDEMSKREGFAAQPQRPKNYTVTGEEETLSDSEEQDQDQPFTAREAKEEEERQKQMTKDDWKDTHRRGWGNTYNKG</sequence>
<dbReference type="AlphaFoldDB" id="A0AAD4MY67"/>